<organism evidence="11 12">
    <name type="scientific">Owenia fusiformis</name>
    <name type="common">Polychaete worm</name>
    <dbReference type="NCBI Taxonomy" id="6347"/>
    <lineage>
        <taxon>Eukaryota</taxon>
        <taxon>Metazoa</taxon>
        <taxon>Spiralia</taxon>
        <taxon>Lophotrochozoa</taxon>
        <taxon>Annelida</taxon>
        <taxon>Polychaeta</taxon>
        <taxon>Sedentaria</taxon>
        <taxon>Canalipalpata</taxon>
        <taxon>Sabellida</taxon>
        <taxon>Oweniida</taxon>
        <taxon>Oweniidae</taxon>
        <taxon>Owenia</taxon>
    </lineage>
</organism>
<keyword evidence="6" id="KW-0648">Protein biosynthesis</keyword>
<dbReference type="AlphaFoldDB" id="A0A8J1TU79"/>
<dbReference type="EMBL" id="CAIIXF020000007">
    <property type="protein sequence ID" value="CAH1789810.1"/>
    <property type="molecule type" value="Genomic_DNA"/>
</dbReference>
<protein>
    <recommendedName>
        <fullName evidence="4">Methionyl-tRNA formyltransferase, mitochondrial</fullName>
        <ecNumber evidence="3">2.1.2.9</ecNumber>
    </recommendedName>
</protein>
<gene>
    <name evidence="11" type="ORF">OFUS_LOCUS15103</name>
</gene>
<dbReference type="GO" id="GO:0005739">
    <property type="term" value="C:mitochondrion"/>
    <property type="evidence" value="ECO:0007669"/>
    <property type="project" value="UniProtKB-SubCell"/>
</dbReference>
<keyword evidence="12" id="KW-1185">Reference proteome</keyword>
<evidence type="ECO:0000256" key="1">
    <source>
        <dbReference type="ARBA" id="ARBA00004173"/>
    </source>
</evidence>
<comment type="catalytic activity">
    <reaction evidence="9">
        <text>L-methionyl-tRNA(fMet) + (6R)-10-formyltetrahydrofolate = N-formyl-L-methionyl-tRNA(fMet) + (6S)-5,6,7,8-tetrahydrofolate + H(+)</text>
        <dbReference type="Rhea" id="RHEA:24380"/>
        <dbReference type="Rhea" id="RHEA-COMP:9952"/>
        <dbReference type="Rhea" id="RHEA-COMP:9953"/>
        <dbReference type="ChEBI" id="CHEBI:15378"/>
        <dbReference type="ChEBI" id="CHEBI:57453"/>
        <dbReference type="ChEBI" id="CHEBI:78530"/>
        <dbReference type="ChEBI" id="CHEBI:78844"/>
        <dbReference type="ChEBI" id="CHEBI:195366"/>
        <dbReference type="EC" id="2.1.2.9"/>
    </reaction>
    <physiologicalReaction direction="left-to-right" evidence="9">
        <dbReference type="Rhea" id="RHEA:24381"/>
    </physiologicalReaction>
</comment>
<accession>A0A8J1TU79</accession>
<dbReference type="SUPFAM" id="SSF50486">
    <property type="entry name" value="FMT C-terminal domain-like"/>
    <property type="match status" value="1"/>
</dbReference>
<dbReference type="FunFam" id="3.40.50.12230:FF:000003">
    <property type="entry name" value="methionyl-tRNA formyltransferase, mitochondrial"/>
    <property type="match status" value="1"/>
</dbReference>
<reference evidence="11" key="1">
    <citation type="submission" date="2022-03" db="EMBL/GenBank/DDBJ databases">
        <authorList>
            <person name="Martin C."/>
        </authorList>
    </citation>
    <scope>NUCLEOTIDE SEQUENCE</scope>
</reference>
<dbReference type="PANTHER" id="PTHR11138:SF5">
    <property type="entry name" value="METHIONYL-TRNA FORMYLTRANSFERASE, MITOCHONDRIAL"/>
    <property type="match status" value="1"/>
</dbReference>
<keyword evidence="7" id="KW-0809">Transit peptide</keyword>
<dbReference type="Proteomes" id="UP000749559">
    <property type="component" value="Unassembled WGS sequence"/>
</dbReference>
<evidence type="ECO:0000256" key="8">
    <source>
        <dbReference type="ARBA" id="ARBA00023128"/>
    </source>
</evidence>
<comment type="caution">
    <text evidence="11">The sequence shown here is derived from an EMBL/GenBank/DDBJ whole genome shotgun (WGS) entry which is preliminary data.</text>
</comment>
<evidence type="ECO:0000256" key="10">
    <source>
        <dbReference type="ARBA" id="ARBA00057846"/>
    </source>
</evidence>
<dbReference type="InterPro" id="IPR036477">
    <property type="entry name" value="Formyl_transf_N_sf"/>
</dbReference>
<dbReference type="PANTHER" id="PTHR11138">
    <property type="entry name" value="METHIONYL-TRNA FORMYLTRANSFERASE"/>
    <property type="match status" value="1"/>
</dbReference>
<evidence type="ECO:0000313" key="11">
    <source>
        <dbReference type="EMBL" id="CAH1789810.1"/>
    </source>
</evidence>
<evidence type="ECO:0000256" key="2">
    <source>
        <dbReference type="ARBA" id="ARBA00010699"/>
    </source>
</evidence>
<dbReference type="InterPro" id="IPR005794">
    <property type="entry name" value="Fmt"/>
</dbReference>
<dbReference type="GO" id="GO:0004479">
    <property type="term" value="F:methionyl-tRNA formyltransferase activity"/>
    <property type="evidence" value="ECO:0007669"/>
    <property type="project" value="UniProtKB-EC"/>
</dbReference>
<evidence type="ECO:0000256" key="6">
    <source>
        <dbReference type="ARBA" id="ARBA00022917"/>
    </source>
</evidence>
<dbReference type="Gene3D" id="3.40.50.12230">
    <property type="match status" value="1"/>
</dbReference>
<sequence length="450" mass="51663">MQSLSSPLCRRLGGIPVRFTCTRNFHGSLTPNELLNRIRTCHAKHGCWNLKELPIIPSRIYPTKAITNTQNIRQFSSLPKTSFIGAIFKHSKSCKFESTFSTYSDGTISHDQFRHEPPWRILFFGTDHFSLASLRALRENLKDSTSSLVESIEVVTINKKCAVRDYAEQENLKIYPWPSPVMMEKYDVGVVASFGHLIPGKIIRMFPYGVVNVHPSLLPRWRGASPVVHTILNGDEVTGVTITEIRPKHFDIGPILIQEPYYLTEKFSTFELRKILAAKGSQLLMRSLLDLPKLERYEQPQDPSGITYAHKVTASMSIVDWADQTRDQIDRQHRALSEIFMLRSEYQDQAVKLFDMVDKHTMASAVVQEQIYKRFGDSHVHPGTMIYISKEKVLAVCCKDGWVGFRKIIHKKKMTAQEFNNGYLNKSKDRLILLRSLSNTLNKYIFRVRV</sequence>
<comment type="function">
    <text evidence="10">Methionyl-tRNA formyltransferase that formylates methionyl-tRNA in mitochondria and is crucial for translation initiation.</text>
</comment>
<evidence type="ECO:0000256" key="5">
    <source>
        <dbReference type="ARBA" id="ARBA00022679"/>
    </source>
</evidence>
<evidence type="ECO:0000256" key="7">
    <source>
        <dbReference type="ARBA" id="ARBA00022946"/>
    </source>
</evidence>
<dbReference type="Pfam" id="PF00551">
    <property type="entry name" value="Formyl_trans_N"/>
    <property type="match status" value="1"/>
</dbReference>
<evidence type="ECO:0000256" key="3">
    <source>
        <dbReference type="ARBA" id="ARBA00012261"/>
    </source>
</evidence>
<dbReference type="OrthoDB" id="10268103at2759"/>
<keyword evidence="8" id="KW-0496">Mitochondrion</keyword>
<dbReference type="Pfam" id="PF02911">
    <property type="entry name" value="Formyl_trans_C"/>
    <property type="match status" value="1"/>
</dbReference>
<keyword evidence="5" id="KW-0808">Transferase</keyword>
<dbReference type="CDD" id="cd08646">
    <property type="entry name" value="FMT_core_Met-tRNA-FMT_N"/>
    <property type="match status" value="1"/>
</dbReference>
<dbReference type="InterPro" id="IPR011034">
    <property type="entry name" value="Formyl_transferase-like_C_sf"/>
</dbReference>
<dbReference type="InterPro" id="IPR002376">
    <property type="entry name" value="Formyl_transf_N"/>
</dbReference>
<name>A0A8J1TU79_OWEFU</name>
<evidence type="ECO:0000313" key="12">
    <source>
        <dbReference type="Proteomes" id="UP000749559"/>
    </source>
</evidence>
<dbReference type="InterPro" id="IPR041711">
    <property type="entry name" value="Met-tRNA-FMT_N"/>
</dbReference>
<evidence type="ECO:0000256" key="9">
    <source>
        <dbReference type="ARBA" id="ARBA00052555"/>
    </source>
</evidence>
<dbReference type="SUPFAM" id="SSF53328">
    <property type="entry name" value="Formyltransferase"/>
    <property type="match status" value="1"/>
</dbReference>
<proteinExistence type="inferred from homology"/>
<comment type="similarity">
    <text evidence="2">Belongs to the Fmt family.</text>
</comment>
<dbReference type="InterPro" id="IPR005793">
    <property type="entry name" value="Formyl_trans_C"/>
</dbReference>
<dbReference type="NCBIfam" id="TIGR00460">
    <property type="entry name" value="fmt"/>
    <property type="match status" value="1"/>
</dbReference>
<evidence type="ECO:0000256" key="4">
    <source>
        <dbReference type="ARBA" id="ARBA00014185"/>
    </source>
</evidence>
<dbReference type="EC" id="2.1.2.9" evidence="3"/>
<comment type="subcellular location">
    <subcellularLocation>
        <location evidence="1">Mitochondrion</location>
    </subcellularLocation>
</comment>